<feature type="region of interest" description="Disordered" evidence="1">
    <location>
        <begin position="442"/>
        <end position="530"/>
    </location>
</feature>
<accession>W7F6P9</accession>
<evidence type="ECO:0000256" key="1">
    <source>
        <dbReference type="SAM" id="MobiDB-lite"/>
    </source>
</evidence>
<keyword evidence="2" id="KW-1133">Transmembrane helix</keyword>
<sequence length="1146" mass="133814">MKRKNIHVFFYLLILSFILYNKIINVLNFPINNGINKKDDSKIKRGKDEDSNSNSSSSSISTAVFYLSDERIYINEQHFTNIKLLQNILTEHIKSNEHKKELEELGLLNIKSLLYEDFKQEIYNSMKLIFQFIKQNFYYLCKYINEEKKRNKLSANNYLSDDQIYSVIQNKIINTNVDKNKKFGDLLNYIIKLKKIFNISFSMNLEKEIRPIILITHVNPANNSVHININNNMTEESIDEMKKNGSLKKDKYVEEISESILNPIKTNSLFVKISNSLKWPLHFYRNLCYKNNYKVASENWVSYFYDHNETLCHVETFGTGDCLFLSLQYLLQNNGIKKNNFVENKNVKESKFIPWYIEKVKQSNKVNYDVTDLRYITTFYVIKYFPGFSSDNDIDENNINDKLDLLINLELTNYYLEKDLMYEVIKNKGPIVNQQENVKETIQEDKNVEEGDKIKNDDKNVTPCVDDERGLLTNKCNTTGKNNNNNNNNDNNKNKNNDNNKNKNNDNNKNKNNDNQIDDDLTGPYNNHINQHNNKVEEKHLVHFNDDQNHINNLNKEAEGSTEHSNSNHDYSSEKENAYNPNGSFSSFSSFSSLSSFSSFSSDEDTSYASKKPNSLSCSENTENTKMDSSLLTKGDNHNDYNDDDINKDKENILNSDENFNPENDLYSNKEITIYKVNNNEVSKSSKNNRRYKSEPHYRIVYKNNKSSNTTNNYISPHFMNEENMDENNKNVTFSNNDNNNNNGDKKQKSINNFNNVDEKKESYDNDVSSSKSMSEGTKKKTTKQQGIINYYEKRRCINNNSRSKSLSCKGDKLSSNEKHAYNRFENNSINMNAKNKFKDDNNDNNKNYSNDTIYGNEKQKSGTTSKSIFQKIKSMCYDNHDDTDDYAEILDEVQDLGYRLYELIFIKLISLSKNKLKLNELMKLSKNDLKKLQGTDHKVRVIASNMFSKKLSEGTVLPFYTFLNIKNKLNDPFSNMDFSNKDYYIVVMKTTFNKDIKRKKDGLVTRSLILNHRGDSISYWSIKNNDFHFTSDNKVIQTETIKEKASAFFYERTRLGHVHWGDETDYDAFQKMFNIGLITFMNNNTKLFFPKGTFKEYPMHFLIYYYSGIHFEPGVHVTLNGKTETCHSSYKTGDIPNSFMEIPEK</sequence>
<feature type="compositionally biased region" description="Basic and acidic residues" evidence="1">
    <location>
        <begin position="635"/>
        <end position="652"/>
    </location>
</feature>
<proteinExistence type="predicted"/>
<organism evidence="3 4">
    <name type="scientific">Plasmodium falciparum (isolate 7G8)</name>
    <dbReference type="NCBI Taxonomy" id="57266"/>
    <lineage>
        <taxon>Eukaryota</taxon>
        <taxon>Sar</taxon>
        <taxon>Alveolata</taxon>
        <taxon>Apicomplexa</taxon>
        <taxon>Aconoidasida</taxon>
        <taxon>Haemosporida</taxon>
        <taxon>Plasmodiidae</taxon>
        <taxon>Plasmodium</taxon>
        <taxon>Plasmodium (Laverania)</taxon>
    </lineage>
</organism>
<dbReference type="AlphaFoldDB" id="W7F6P9"/>
<dbReference type="EMBL" id="KE123637">
    <property type="protein sequence ID" value="EUR65603.1"/>
    <property type="molecule type" value="Genomic_DNA"/>
</dbReference>
<name>W7F6P9_PLAF8</name>
<feature type="compositionally biased region" description="Polar residues" evidence="1">
    <location>
        <begin position="607"/>
        <end position="632"/>
    </location>
</feature>
<feature type="compositionally biased region" description="Basic and acidic residues" evidence="1">
    <location>
        <begin position="442"/>
        <end position="470"/>
    </location>
</feature>
<evidence type="ECO:0000313" key="4">
    <source>
        <dbReference type="Proteomes" id="UP000030688"/>
    </source>
</evidence>
<dbReference type="Proteomes" id="UP000030688">
    <property type="component" value="Unassembled WGS sequence"/>
</dbReference>
<feature type="compositionally biased region" description="Basic and acidic residues" evidence="1">
    <location>
        <begin position="492"/>
        <end position="512"/>
    </location>
</feature>
<feature type="compositionally biased region" description="Polar residues" evidence="1">
    <location>
        <begin position="766"/>
        <end position="776"/>
    </location>
</feature>
<feature type="region of interest" description="Disordered" evidence="1">
    <location>
        <begin position="602"/>
        <end position="665"/>
    </location>
</feature>
<protein>
    <recommendedName>
        <fullName evidence="5">OTU domain-containing protein</fullName>
    </recommendedName>
</protein>
<feature type="transmembrane region" description="Helical" evidence="2">
    <location>
        <begin position="9"/>
        <end position="31"/>
    </location>
</feature>
<feature type="compositionally biased region" description="Low complexity" evidence="1">
    <location>
        <begin position="481"/>
        <end position="491"/>
    </location>
</feature>
<dbReference type="VEuPathDB" id="PlasmoDB:Pf7G8_130054900"/>
<keyword evidence="2" id="KW-0472">Membrane</keyword>
<keyword evidence="2" id="KW-0812">Transmembrane</keyword>
<feature type="compositionally biased region" description="Low complexity" evidence="1">
    <location>
        <begin position="730"/>
        <end position="743"/>
    </location>
</feature>
<feature type="compositionally biased region" description="Polar residues" evidence="1">
    <location>
        <begin position="656"/>
        <end position="665"/>
    </location>
</feature>
<reference evidence="3 4" key="2">
    <citation type="submission" date="2013-02" db="EMBL/GenBank/DDBJ databases">
        <title>The Genome Sequence of Plasmodium falciparum 7G8.</title>
        <authorList>
            <consortium name="The Broad Institute Genome Sequencing Platform"/>
            <consortium name="The Broad Institute Genome Sequencing Center for Infectious Disease"/>
            <person name="Neafsey D."/>
            <person name="Cheeseman I."/>
            <person name="Volkman S."/>
            <person name="Adams J."/>
            <person name="Walker B."/>
            <person name="Young S.K."/>
            <person name="Zeng Q."/>
            <person name="Gargeya S."/>
            <person name="Fitzgerald M."/>
            <person name="Haas B."/>
            <person name="Abouelleil A."/>
            <person name="Alvarado L."/>
            <person name="Arachchi H.M."/>
            <person name="Berlin A.M."/>
            <person name="Chapman S.B."/>
            <person name="Dewar J."/>
            <person name="Goldberg J."/>
            <person name="Griggs A."/>
            <person name="Gujja S."/>
            <person name="Hansen M."/>
            <person name="Howarth C."/>
            <person name="Imamovic A."/>
            <person name="Larimer J."/>
            <person name="McCowan C."/>
            <person name="Murphy C."/>
            <person name="Neiman D."/>
            <person name="Pearson M."/>
            <person name="Priest M."/>
            <person name="Roberts A."/>
            <person name="Saif S."/>
            <person name="Shea T."/>
            <person name="Sisk P."/>
            <person name="Sykes S."/>
            <person name="Wortman J."/>
            <person name="Nusbaum C."/>
            <person name="Birren B."/>
        </authorList>
    </citation>
    <scope>NUCLEOTIDE SEQUENCE [LARGE SCALE GENOMIC DNA]</scope>
    <source>
        <strain evidence="3 4">7G8</strain>
    </source>
</reference>
<feature type="region of interest" description="Disordered" evidence="1">
    <location>
        <begin position="834"/>
        <end position="861"/>
    </location>
</feature>
<feature type="region of interest" description="Disordered" evidence="1">
    <location>
        <begin position="557"/>
        <end position="578"/>
    </location>
</feature>
<evidence type="ECO:0000256" key="2">
    <source>
        <dbReference type="SAM" id="Phobius"/>
    </source>
</evidence>
<dbReference type="OrthoDB" id="372228at2759"/>
<evidence type="ECO:0008006" key="5">
    <source>
        <dbReference type="Google" id="ProtNLM"/>
    </source>
</evidence>
<evidence type="ECO:0000313" key="3">
    <source>
        <dbReference type="EMBL" id="EUR65603.1"/>
    </source>
</evidence>
<gene>
    <name evidence="3" type="ORF">PFBG_04808</name>
</gene>
<reference evidence="4" key="1">
    <citation type="submission" date="2007-11" db="EMBL/GenBank/DDBJ databases">
        <authorList>
            <consortium name="The Broad Institute Genome Sequencing Platform"/>
            <person name="Volkman S.K."/>
            <person name="Daily J.P."/>
            <person name="Sarr O."/>
            <person name="Ndiaye D."/>
            <person name="Ndir O."/>
            <person name="Mboup S."/>
            <person name="Lukens A."/>
            <person name="Stange-Thomann N."/>
            <person name="Mauceli E."/>
            <person name="Gnerre S."/>
            <person name="Jaffe D."/>
            <person name="Zainoun J."/>
            <person name="Wiegand R.C."/>
            <person name="Birren B."/>
            <person name="Galagan J."/>
            <person name="Lander E."/>
            <person name="Wirth D.F."/>
        </authorList>
    </citation>
    <scope>NUCLEOTIDE SEQUENCE [LARGE SCALE GENOMIC DNA]</scope>
    <source>
        <strain evidence="4">7G8</strain>
    </source>
</reference>
<feature type="region of interest" description="Disordered" evidence="1">
    <location>
        <begin position="728"/>
        <end position="787"/>
    </location>
</feature>